<dbReference type="RefSeq" id="WP_136882910.1">
    <property type="nucleotide sequence ID" value="NZ_CP050899.1"/>
</dbReference>
<name>A0A6H0ZQJ4_9HYPH</name>
<reference evidence="1 2" key="1">
    <citation type="submission" date="2020-04" db="EMBL/GenBank/DDBJ databases">
        <title>FDA dAtabase for Regulatory Grade micrObial Sequences (FDA-ARGOS): Supporting development and validation of Infectious Disease Dx tests.</title>
        <authorList>
            <person name="Sciortino C."/>
            <person name="Tallon L."/>
            <person name="Sadzewicz L."/>
            <person name="Vavikolanu K."/>
            <person name="Mehta A."/>
            <person name="Aluvathingal J."/>
            <person name="Nadendla S."/>
            <person name="Nandy P."/>
            <person name="Geyer C."/>
            <person name="Yan Y."/>
            <person name="Sichtig H."/>
        </authorList>
    </citation>
    <scope>NUCLEOTIDE SEQUENCE [LARGE SCALE GENOMIC DNA]</scope>
    <source>
        <strain evidence="1 2">FDAARGOS_633</strain>
    </source>
</reference>
<dbReference type="AlphaFoldDB" id="A0A6H0ZQJ4"/>
<dbReference type="EMBL" id="CP050899">
    <property type="protein sequence ID" value="QIX23115.1"/>
    <property type="molecule type" value="Genomic_DNA"/>
</dbReference>
<evidence type="ECO:0000313" key="1">
    <source>
        <dbReference type="EMBL" id="QIX23115.1"/>
    </source>
</evidence>
<dbReference type="Proteomes" id="UP000500870">
    <property type="component" value="Chromosome 3"/>
</dbReference>
<organism evidence="1 2">
    <name type="scientific">Agrobacterium pusense</name>
    <dbReference type="NCBI Taxonomy" id="648995"/>
    <lineage>
        <taxon>Bacteria</taxon>
        <taxon>Pseudomonadati</taxon>
        <taxon>Pseudomonadota</taxon>
        <taxon>Alphaproteobacteria</taxon>
        <taxon>Hyphomicrobiales</taxon>
        <taxon>Rhizobiaceae</taxon>
        <taxon>Rhizobium/Agrobacterium group</taxon>
        <taxon>Agrobacterium</taxon>
    </lineage>
</organism>
<proteinExistence type="predicted"/>
<evidence type="ECO:0000313" key="2">
    <source>
        <dbReference type="Proteomes" id="UP000500870"/>
    </source>
</evidence>
<protein>
    <submittedName>
        <fullName evidence="1">Uncharacterized protein</fullName>
    </submittedName>
</protein>
<gene>
    <name evidence="1" type="ORF">FOB41_18200</name>
</gene>
<accession>A0A6H0ZQJ4</accession>
<sequence length="128" mass="14466">MTYALGRLGHPYRDWLAPFVDIDAGLLRRPEWVAFWLHDVDTQALERQWLRWGHSFSQRFRKVTSGSGGDNQLMTYLIDTDCVMTADKGFVDIVEACRPFAPRPLPTTQRVIAGAIGADAVLMQLEAT</sequence>